<dbReference type="Proteomes" id="UP000319771">
    <property type="component" value="Unassembled WGS sequence"/>
</dbReference>
<dbReference type="AlphaFoldDB" id="A0A538U3C9"/>
<evidence type="ECO:0000313" key="2">
    <source>
        <dbReference type="Proteomes" id="UP000319771"/>
    </source>
</evidence>
<dbReference type="EMBL" id="VBPB01000231">
    <property type="protein sequence ID" value="TMQ70363.1"/>
    <property type="molecule type" value="Genomic_DNA"/>
</dbReference>
<gene>
    <name evidence="1" type="ORF">E6K81_12775</name>
</gene>
<name>A0A538U3C9_UNCEI</name>
<evidence type="ECO:0008006" key="3">
    <source>
        <dbReference type="Google" id="ProtNLM"/>
    </source>
</evidence>
<sequence>MQPLAPQRFGVQFTMSQSEYDDLCYAQAPLGHQVPAGDVAPVFARALKALIPQLERQKFAATPKPRPGRRASRADTRHIPAEVKRAVWERDGAQCTFVSKTGHRCTARTRLEFDHVQEFARGGQATVSGIRLRCRAQFEAERTFGTEFMRSKRLAAAEARAAARADVTDGAG</sequence>
<evidence type="ECO:0000313" key="1">
    <source>
        <dbReference type="EMBL" id="TMQ70363.1"/>
    </source>
</evidence>
<accession>A0A538U3C9</accession>
<organism evidence="1 2">
    <name type="scientific">Eiseniibacteriota bacterium</name>
    <dbReference type="NCBI Taxonomy" id="2212470"/>
    <lineage>
        <taxon>Bacteria</taxon>
        <taxon>Candidatus Eiseniibacteriota</taxon>
    </lineage>
</organism>
<proteinExistence type="predicted"/>
<protein>
    <recommendedName>
        <fullName evidence="3">HNH endonuclease</fullName>
    </recommendedName>
</protein>
<comment type="caution">
    <text evidence="1">The sequence shown here is derived from an EMBL/GenBank/DDBJ whole genome shotgun (WGS) entry which is preliminary data.</text>
</comment>
<reference evidence="1 2" key="1">
    <citation type="journal article" date="2019" name="Nat. Microbiol.">
        <title>Mediterranean grassland soil C-N compound turnover is dependent on rainfall and depth, and is mediated by genomically divergent microorganisms.</title>
        <authorList>
            <person name="Diamond S."/>
            <person name="Andeer P.F."/>
            <person name="Li Z."/>
            <person name="Crits-Christoph A."/>
            <person name="Burstein D."/>
            <person name="Anantharaman K."/>
            <person name="Lane K.R."/>
            <person name="Thomas B.C."/>
            <person name="Pan C."/>
            <person name="Northen T.R."/>
            <person name="Banfield J.F."/>
        </authorList>
    </citation>
    <scope>NUCLEOTIDE SEQUENCE [LARGE SCALE GENOMIC DNA]</scope>
    <source>
        <strain evidence="1">WS_11</strain>
    </source>
</reference>